<keyword evidence="3 13" id="KW-0812">Transmembrane</keyword>
<dbReference type="GO" id="GO:0005811">
    <property type="term" value="C:lipid droplet"/>
    <property type="evidence" value="ECO:0007669"/>
    <property type="project" value="TreeGrafter"/>
</dbReference>
<evidence type="ECO:0000313" key="15">
    <source>
        <dbReference type="Proteomes" id="UP000250275"/>
    </source>
</evidence>
<keyword evidence="5 13" id="KW-1133">Transmembrane helix</keyword>
<proteinExistence type="inferred from homology"/>
<gene>
    <name evidence="14" type="ORF">WN48_11076</name>
</gene>
<feature type="transmembrane region" description="Helical" evidence="13">
    <location>
        <begin position="146"/>
        <end position="169"/>
    </location>
</feature>
<dbReference type="Gene3D" id="3.40.50.720">
    <property type="entry name" value="NAD(P)-binding Rossmann-like Domain"/>
    <property type="match status" value="1"/>
</dbReference>
<dbReference type="SUPFAM" id="SSF51735">
    <property type="entry name" value="NAD(P)-binding Rossmann-fold domains"/>
    <property type="match status" value="1"/>
</dbReference>
<keyword evidence="6" id="KW-0560">Oxidoreductase</keyword>
<dbReference type="GO" id="GO:0016020">
    <property type="term" value="C:membrane"/>
    <property type="evidence" value="ECO:0007669"/>
    <property type="project" value="UniProtKB-SubCell"/>
</dbReference>
<sequence length="451" mass="50734">MIRSCYVIDIGNVADNGRLYGRGTTYERGFREPRATSFLDQKTLPLVAFCAISFTVLGSGGGRLLIRARLNLIFEHQLRETSKPSYFVYRVNANNQLIKGCQFYIRVHPREDIRFSRRKMQRAAGSLVKLEGNGFSERAVFQEIMVTAYGGVLVVADVLLVLLKILYYIGEGIYRLFVPVEEKSVADEIVLITGAGRGIGKELALKYASLGAIVVCWDLNQEGNDETVNEINRISASKAYGYVCDVSNREEVFKAAEKVREEVGNVTILINNAGIMPCHAFLDHTPEEIKRIFDINVLAHCWTVQAFLPSMIQKNYGHIVALSSMTGIIGVANLVPYCASKFAVRGFMEALNEELRILNKEKTSNINFTTIYPYVVNTGLCKNPKFRFPDHLGMVSPKEAVAKIVQAQRRNDKEISIPTYWFHINKIIRCTPPSCMKQLVDFVDTNLYPDS</sequence>
<keyword evidence="4" id="KW-0521">NADP</keyword>
<evidence type="ECO:0000256" key="9">
    <source>
        <dbReference type="ARBA" id="ARBA00059620"/>
    </source>
</evidence>
<keyword evidence="15" id="KW-1185">Reference proteome</keyword>
<dbReference type="Proteomes" id="UP000250275">
    <property type="component" value="Unassembled WGS sequence"/>
</dbReference>
<comment type="subcellular location">
    <subcellularLocation>
        <location evidence="1">Membrane</location>
        <topology evidence="1">Multi-pass membrane protein</topology>
    </subcellularLocation>
</comment>
<evidence type="ECO:0000256" key="6">
    <source>
        <dbReference type="ARBA" id="ARBA00023002"/>
    </source>
</evidence>
<dbReference type="PRINTS" id="PR00080">
    <property type="entry name" value="SDRFAMILY"/>
</dbReference>
<evidence type="ECO:0000256" key="13">
    <source>
        <dbReference type="SAM" id="Phobius"/>
    </source>
</evidence>
<evidence type="ECO:0000256" key="11">
    <source>
        <dbReference type="ARBA" id="ARBA00082544"/>
    </source>
</evidence>
<comment type="function">
    <text evidence="9">Catalyzes the reduction of all-trans-retinal to all-trans-retinol in the presence of NADPH.</text>
</comment>
<dbReference type="Pfam" id="PF00106">
    <property type="entry name" value="adh_short"/>
    <property type="match status" value="1"/>
</dbReference>
<keyword evidence="8 13" id="KW-0472">Membrane</keyword>
<dbReference type="PANTHER" id="PTHR24322">
    <property type="entry name" value="PKSB"/>
    <property type="match status" value="1"/>
</dbReference>
<dbReference type="CDD" id="cd05339">
    <property type="entry name" value="17beta-HSDXI-like_SDR_c"/>
    <property type="match status" value="1"/>
</dbReference>
<name>A0A310SHD2_9HYME</name>
<comment type="similarity">
    <text evidence="2 12">Belongs to the short-chain dehydrogenases/reductases (SDR) family.</text>
</comment>
<evidence type="ECO:0000256" key="4">
    <source>
        <dbReference type="ARBA" id="ARBA00022857"/>
    </source>
</evidence>
<evidence type="ECO:0000256" key="7">
    <source>
        <dbReference type="ARBA" id="ARBA00023098"/>
    </source>
</evidence>
<evidence type="ECO:0000256" key="12">
    <source>
        <dbReference type="RuleBase" id="RU000363"/>
    </source>
</evidence>
<evidence type="ECO:0000256" key="3">
    <source>
        <dbReference type="ARBA" id="ARBA00022692"/>
    </source>
</evidence>
<keyword evidence="7" id="KW-0443">Lipid metabolism</keyword>
<dbReference type="AlphaFoldDB" id="A0A310SHD2"/>
<evidence type="ECO:0000256" key="8">
    <source>
        <dbReference type="ARBA" id="ARBA00023136"/>
    </source>
</evidence>
<evidence type="ECO:0000256" key="5">
    <source>
        <dbReference type="ARBA" id="ARBA00022989"/>
    </source>
</evidence>
<dbReference type="GO" id="GO:0052650">
    <property type="term" value="F:all-trans-retinol dehydrogenase (NADP+) activity"/>
    <property type="evidence" value="ECO:0007669"/>
    <property type="project" value="UniProtKB-ARBA"/>
</dbReference>
<evidence type="ECO:0000313" key="14">
    <source>
        <dbReference type="EMBL" id="OAD52990.1"/>
    </source>
</evidence>
<dbReference type="InterPro" id="IPR036291">
    <property type="entry name" value="NAD(P)-bd_dom_sf"/>
</dbReference>
<protein>
    <recommendedName>
        <fullName evidence="10">Short-chain dehydrogenase/reductase 3</fullName>
    </recommendedName>
    <alternativeName>
        <fullName evidence="11">Retinal short-chain dehydrogenase/reductase 1</fullName>
    </alternativeName>
</protein>
<dbReference type="OrthoDB" id="5840532at2759"/>
<reference evidence="14 15" key="1">
    <citation type="submission" date="2015-07" db="EMBL/GenBank/DDBJ databases">
        <title>The genome of Eufriesea mexicana.</title>
        <authorList>
            <person name="Pan H."/>
            <person name="Kapheim K."/>
        </authorList>
    </citation>
    <scope>NUCLEOTIDE SEQUENCE [LARGE SCALE GENOMIC DNA]</scope>
    <source>
        <strain evidence="14">0111107269</strain>
        <tissue evidence="14">Whole body</tissue>
    </source>
</reference>
<feature type="transmembrane region" description="Helical" evidence="13">
    <location>
        <begin position="46"/>
        <end position="66"/>
    </location>
</feature>
<evidence type="ECO:0000256" key="10">
    <source>
        <dbReference type="ARBA" id="ARBA00068717"/>
    </source>
</evidence>
<accession>A0A310SHD2</accession>
<dbReference type="PRINTS" id="PR00081">
    <property type="entry name" value="GDHRDH"/>
</dbReference>
<organism evidence="14 15">
    <name type="scientific">Eufriesea mexicana</name>
    <dbReference type="NCBI Taxonomy" id="516756"/>
    <lineage>
        <taxon>Eukaryota</taxon>
        <taxon>Metazoa</taxon>
        <taxon>Ecdysozoa</taxon>
        <taxon>Arthropoda</taxon>
        <taxon>Hexapoda</taxon>
        <taxon>Insecta</taxon>
        <taxon>Pterygota</taxon>
        <taxon>Neoptera</taxon>
        <taxon>Endopterygota</taxon>
        <taxon>Hymenoptera</taxon>
        <taxon>Apocrita</taxon>
        <taxon>Aculeata</taxon>
        <taxon>Apoidea</taxon>
        <taxon>Anthophila</taxon>
        <taxon>Apidae</taxon>
        <taxon>Eufriesea</taxon>
    </lineage>
</organism>
<evidence type="ECO:0000256" key="2">
    <source>
        <dbReference type="ARBA" id="ARBA00006484"/>
    </source>
</evidence>
<dbReference type="InterPro" id="IPR002347">
    <property type="entry name" value="SDR_fam"/>
</dbReference>
<dbReference type="PANTHER" id="PTHR24322:SF736">
    <property type="entry name" value="RETINOL DEHYDROGENASE 10"/>
    <property type="match status" value="1"/>
</dbReference>
<dbReference type="EMBL" id="KQ769068">
    <property type="protein sequence ID" value="OAD52990.1"/>
    <property type="molecule type" value="Genomic_DNA"/>
</dbReference>
<evidence type="ECO:0000256" key="1">
    <source>
        <dbReference type="ARBA" id="ARBA00004141"/>
    </source>
</evidence>
<dbReference type="FunFam" id="3.40.50.720:FF:000131">
    <property type="entry name" value="Short-chain dehydrogenase/reductase 3"/>
    <property type="match status" value="1"/>
</dbReference>